<keyword evidence="7" id="KW-0238">DNA-binding</keyword>
<dbReference type="SMART" id="SM00342">
    <property type="entry name" value="HTH_ARAC"/>
    <property type="match status" value="1"/>
</dbReference>
<reference evidence="13 14" key="1">
    <citation type="submission" date="2019-08" db="EMBL/GenBank/DDBJ databases">
        <title>In-depth cultivation of the pig gut microbiome towards novel bacterial diversity and tailored functional studies.</title>
        <authorList>
            <person name="Wylensek D."/>
            <person name="Hitch T.C.A."/>
            <person name="Clavel T."/>
        </authorList>
    </citation>
    <scope>NUCLEOTIDE SEQUENCE [LARGE SCALE GENOMIC DNA]</scope>
    <source>
        <strain evidence="13 14">BL-389-WT-3D</strain>
    </source>
</reference>
<keyword evidence="4 10" id="KW-0597">Phosphoprotein</keyword>
<dbReference type="Gene3D" id="1.10.10.60">
    <property type="entry name" value="Homeodomain-like"/>
    <property type="match status" value="2"/>
</dbReference>
<keyword evidence="5" id="KW-0902">Two-component regulatory system</keyword>
<dbReference type="InterPro" id="IPR011006">
    <property type="entry name" value="CheY-like_superfamily"/>
</dbReference>
<evidence type="ECO:0000256" key="2">
    <source>
        <dbReference type="ARBA" id="ARBA00018672"/>
    </source>
</evidence>
<dbReference type="Pfam" id="PF12833">
    <property type="entry name" value="HTH_18"/>
    <property type="match status" value="1"/>
</dbReference>
<evidence type="ECO:0000256" key="10">
    <source>
        <dbReference type="PROSITE-ProRule" id="PRU00169"/>
    </source>
</evidence>
<evidence type="ECO:0000256" key="3">
    <source>
        <dbReference type="ARBA" id="ARBA00022490"/>
    </source>
</evidence>
<dbReference type="EMBL" id="VUMB01000022">
    <property type="protein sequence ID" value="MSS40913.1"/>
    <property type="molecule type" value="Genomic_DNA"/>
</dbReference>
<comment type="function">
    <text evidence="9">May play the central regulatory role in sporulation. It may be an element of the effector pathway responsible for the activation of sporulation genes in response to nutritional stress. Spo0A may act in concert with spo0H (a sigma factor) to control the expression of some genes that are critical to the sporulation process.</text>
</comment>
<evidence type="ECO:0000259" key="11">
    <source>
        <dbReference type="PROSITE" id="PS01124"/>
    </source>
</evidence>
<dbReference type="InterPro" id="IPR018060">
    <property type="entry name" value="HTH_AraC"/>
</dbReference>
<dbReference type="RefSeq" id="WP_009248920.1">
    <property type="nucleotide sequence ID" value="NZ_CAMAAA010000021.1"/>
</dbReference>
<dbReference type="SUPFAM" id="SSF46689">
    <property type="entry name" value="Homeodomain-like"/>
    <property type="match status" value="1"/>
</dbReference>
<dbReference type="InterPro" id="IPR051552">
    <property type="entry name" value="HptR"/>
</dbReference>
<evidence type="ECO:0000256" key="8">
    <source>
        <dbReference type="ARBA" id="ARBA00023163"/>
    </source>
</evidence>
<organism evidence="13 14">
    <name type="scientific">Clostridium scindens (strain JCM 10418 / VPI 12708)</name>
    <dbReference type="NCBI Taxonomy" id="29347"/>
    <lineage>
        <taxon>Bacteria</taxon>
        <taxon>Bacillati</taxon>
        <taxon>Bacillota</taxon>
        <taxon>Clostridia</taxon>
        <taxon>Lachnospirales</taxon>
        <taxon>Lachnospiraceae</taxon>
    </lineage>
</organism>
<evidence type="ECO:0000256" key="9">
    <source>
        <dbReference type="ARBA" id="ARBA00024867"/>
    </source>
</evidence>
<dbReference type="InterPro" id="IPR001789">
    <property type="entry name" value="Sig_transdc_resp-reg_receiver"/>
</dbReference>
<dbReference type="AlphaFoldDB" id="A0A844F6H4"/>
<comment type="caution">
    <text evidence="13">The sequence shown here is derived from an EMBL/GenBank/DDBJ whole genome shotgun (WGS) entry which is preliminary data.</text>
</comment>
<keyword evidence="6" id="KW-0805">Transcription regulation</keyword>
<evidence type="ECO:0000256" key="4">
    <source>
        <dbReference type="ARBA" id="ARBA00022553"/>
    </source>
</evidence>
<feature type="domain" description="HTH araC/xylS-type" evidence="11">
    <location>
        <begin position="403"/>
        <end position="505"/>
    </location>
</feature>
<dbReference type="PANTHER" id="PTHR42713:SF3">
    <property type="entry name" value="TRANSCRIPTIONAL REGULATORY PROTEIN HPTR"/>
    <property type="match status" value="1"/>
</dbReference>
<dbReference type="PROSITE" id="PS50110">
    <property type="entry name" value="RESPONSE_REGULATORY"/>
    <property type="match status" value="1"/>
</dbReference>
<evidence type="ECO:0000256" key="5">
    <source>
        <dbReference type="ARBA" id="ARBA00023012"/>
    </source>
</evidence>
<dbReference type="Proteomes" id="UP000462363">
    <property type="component" value="Unassembled WGS sequence"/>
</dbReference>
<evidence type="ECO:0000259" key="12">
    <source>
        <dbReference type="PROSITE" id="PS50110"/>
    </source>
</evidence>
<protein>
    <recommendedName>
        <fullName evidence="2">Stage 0 sporulation protein A homolog</fullName>
    </recommendedName>
</protein>
<dbReference type="SMART" id="SM00448">
    <property type="entry name" value="REC"/>
    <property type="match status" value="1"/>
</dbReference>
<dbReference type="GO" id="GO:0043565">
    <property type="term" value="F:sequence-specific DNA binding"/>
    <property type="evidence" value="ECO:0007669"/>
    <property type="project" value="InterPro"/>
</dbReference>
<dbReference type="GO" id="GO:0005737">
    <property type="term" value="C:cytoplasm"/>
    <property type="evidence" value="ECO:0007669"/>
    <property type="project" value="UniProtKB-SubCell"/>
</dbReference>
<dbReference type="SUPFAM" id="SSF52172">
    <property type="entry name" value="CheY-like"/>
    <property type="match status" value="1"/>
</dbReference>
<accession>A0A844F6H4</accession>
<evidence type="ECO:0000256" key="6">
    <source>
        <dbReference type="ARBA" id="ARBA00023015"/>
    </source>
</evidence>
<evidence type="ECO:0000313" key="13">
    <source>
        <dbReference type="EMBL" id="MSS40913.1"/>
    </source>
</evidence>
<sequence length="509" mass="58741">MLKLLIVDDEKIIRETMAGLIDWNSLGIQLIGTARDGIEAYNMILDEYPDIVLTDIKMPGLSGLDLIQKIHGINKDTHFIILSGYGEFEYAKKAMQYGVKHYLLKPCNEEQIIESLQDVIKDYTNYLATRGETPQTLISRNINQNLMVGIINDSLSLEAQEADTGISQIACNYKQYLDFEDTRYEMFYVYYVIPDNYKDVLIQLRQFRNKHFPGIRFSVVYVYNTLVFFFPAMQLDLSSIYHFLDTLSLNQPVSIEYRHESYPNLQELLKELIQHLRKYEIIYFAEDTTTLSIYNYQNIIKEVQKLTSSAFSEQDDSSNPAFQSLLCTLQSISDADFLKQLAASVIIFSVSNNHTYDMVTAAEFLVKLDQENDCSTIFALLKEHLAASYEEYHSSKHTGDISQKIMEYVEKHIEDAELSLKWIAENYLFMNVDYLSKKFLKETGCKFSKYLTDTRIKKAKEILASGNIDSIQCVADMVGCENNPQYFSQIFKKSTGMTPSKYIKMIRGE</sequence>
<dbReference type="PROSITE" id="PS01124">
    <property type="entry name" value="HTH_ARAC_FAMILY_2"/>
    <property type="match status" value="1"/>
</dbReference>
<dbReference type="CDD" id="cd17536">
    <property type="entry name" value="REC_YesN-like"/>
    <property type="match status" value="1"/>
</dbReference>
<comment type="subcellular location">
    <subcellularLocation>
        <location evidence="1">Cytoplasm</location>
    </subcellularLocation>
</comment>
<gene>
    <name evidence="13" type="ORF">FYJ37_11270</name>
</gene>
<keyword evidence="8" id="KW-0804">Transcription</keyword>
<dbReference type="Pfam" id="PF00072">
    <property type="entry name" value="Response_reg"/>
    <property type="match status" value="1"/>
</dbReference>
<dbReference type="InterPro" id="IPR009057">
    <property type="entry name" value="Homeodomain-like_sf"/>
</dbReference>
<dbReference type="GO" id="GO:0000160">
    <property type="term" value="P:phosphorelay signal transduction system"/>
    <property type="evidence" value="ECO:0007669"/>
    <property type="project" value="UniProtKB-KW"/>
</dbReference>
<evidence type="ECO:0000256" key="7">
    <source>
        <dbReference type="ARBA" id="ARBA00023125"/>
    </source>
</evidence>
<dbReference type="Gene3D" id="3.40.50.2300">
    <property type="match status" value="1"/>
</dbReference>
<name>A0A844F6H4_CLOSV</name>
<proteinExistence type="predicted"/>
<dbReference type="GO" id="GO:0003700">
    <property type="term" value="F:DNA-binding transcription factor activity"/>
    <property type="evidence" value="ECO:0007669"/>
    <property type="project" value="InterPro"/>
</dbReference>
<feature type="domain" description="Response regulatory" evidence="12">
    <location>
        <begin position="3"/>
        <end position="120"/>
    </location>
</feature>
<evidence type="ECO:0000313" key="14">
    <source>
        <dbReference type="Proteomes" id="UP000462363"/>
    </source>
</evidence>
<keyword evidence="3" id="KW-0963">Cytoplasm</keyword>
<dbReference type="PANTHER" id="PTHR42713">
    <property type="entry name" value="HISTIDINE KINASE-RELATED"/>
    <property type="match status" value="1"/>
</dbReference>
<feature type="modified residue" description="4-aspartylphosphate" evidence="10">
    <location>
        <position position="55"/>
    </location>
</feature>
<evidence type="ECO:0000256" key="1">
    <source>
        <dbReference type="ARBA" id="ARBA00004496"/>
    </source>
</evidence>